<keyword evidence="9" id="KW-0828">Tyrosine catabolism</keyword>
<feature type="domain" description="Fumarylacetoacetase N-terminal" evidence="15">
    <location>
        <begin position="16"/>
        <end position="108"/>
    </location>
</feature>
<evidence type="ECO:0000259" key="15">
    <source>
        <dbReference type="Pfam" id="PF09298"/>
    </source>
</evidence>
<name>A0A1C6RBP5_9ACTN</name>
<feature type="binding site" evidence="13">
    <location>
        <position position="221"/>
    </location>
    <ligand>
        <name>Mg(2+)</name>
        <dbReference type="ChEBI" id="CHEBI:18420"/>
    </ligand>
</feature>
<feature type="binding site" evidence="13">
    <location>
        <position position="221"/>
    </location>
    <ligand>
        <name>Ca(2+)</name>
        <dbReference type="ChEBI" id="CHEBI:29108"/>
    </ligand>
</feature>
<feature type="binding site" evidence="13">
    <location>
        <position position="187"/>
    </location>
    <ligand>
        <name>Ca(2+)</name>
        <dbReference type="ChEBI" id="CHEBI:29108"/>
    </ligand>
</feature>
<dbReference type="InterPro" id="IPR011234">
    <property type="entry name" value="Fumarylacetoacetase-like_C"/>
</dbReference>
<comment type="cofactor">
    <cofactor evidence="1 13">
        <name>Ca(2+)</name>
        <dbReference type="ChEBI" id="CHEBI:29108"/>
    </cofactor>
</comment>
<dbReference type="InterPro" id="IPR036462">
    <property type="entry name" value="Fumarylacetoacetase_N_sf"/>
</dbReference>
<feature type="binding site" evidence="13">
    <location>
        <position position="189"/>
    </location>
    <ligand>
        <name>Ca(2+)</name>
        <dbReference type="ChEBI" id="CHEBI:29108"/>
    </ligand>
</feature>
<organism evidence="16 17">
    <name type="scientific">Micromonospora rhizosphaerae</name>
    <dbReference type="NCBI Taxonomy" id="568872"/>
    <lineage>
        <taxon>Bacteria</taxon>
        <taxon>Bacillati</taxon>
        <taxon>Actinomycetota</taxon>
        <taxon>Actinomycetes</taxon>
        <taxon>Micromonosporales</taxon>
        <taxon>Micromonosporaceae</taxon>
        <taxon>Micromonospora</taxon>
    </lineage>
</organism>
<dbReference type="GO" id="GO:0004334">
    <property type="term" value="F:fumarylacetoacetase activity"/>
    <property type="evidence" value="ECO:0007669"/>
    <property type="project" value="UniProtKB-EC"/>
</dbReference>
<comment type="pathway">
    <text evidence="3">Amino-acid degradation; L-phenylalanine degradation; acetoacetate and fumarate from L-phenylalanine: step 6/6.</text>
</comment>
<dbReference type="STRING" id="568872.GA0070624_0460"/>
<dbReference type="GO" id="GO:0046872">
    <property type="term" value="F:metal ion binding"/>
    <property type="evidence" value="ECO:0007669"/>
    <property type="project" value="UniProtKB-KW"/>
</dbReference>
<evidence type="ECO:0000256" key="11">
    <source>
        <dbReference type="PIRSR" id="PIRSR605959-1"/>
    </source>
</evidence>
<keyword evidence="6 16" id="KW-0378">Hydrolase</keyword>
<dbReference type="SUPFAM" id="SSF63433">
    <property type="entry name" value="Fumarylacetoacetate hydrolase, FAH, N-terminal domain"/>
    <property type="match status" value="1"/>
</dbReference>
<reference evidence="17" key="1">
    <citation type="submission" date="2016-06" db="EMBL/GenBank/DDBJ databases">
        <authorList>
            <person name="Varghese N."/>
            <person name="Submissions Spin"/>
        </authorList>
    </citation>
    <scope>NUCLEOTIDE SEQUENCE [LARGE SCALE GENOMIC DNA]</scope>
    <source>
        <strain evidence="17">DSM 45431</strain>
    </source>
</reference>
<feature type="domain" description="Fumarylacetoacetase-like C-terminal" evidence="14">
    <location>
        <begin position="115"/>
        <end position="379"/>
    </location>
</feature>
<dbReference type="EC" id="3.7.1.2" evidence="4"/>
<dbReference type="GO" id="GO:0006572">
    <property type="term" value="P:L-tyrosine catabolic process"/>
    <property type="evidence" value="ECO:0007669"/>
    <property type="project" value="UniProtKB-KW"/>
</dbReference>
<feature type="binding site" evidence="13">
    <location>
        <position position="116"/>
    </location>
    <ligand>
        <name>Ca(2+)</name>
        <dbReference type="ChEBI" id="CHEBI:29108"/>
    </ligand>
</feature>
<evidence type="ECO:0000256" key="4">
    <source>
        <dbReference type="ARBA" id="ARBA00012094"/>
    </source>
</evidence>
<feature type="binding site" evidence="13">
    <location>
        <position position="245"/>
    </location>
    <ligand>
        <name>Mg(2+)</name>
        <dbReference type="ChEBI" id="CHEBI:18420"/>
    </ligand>
</feature>
<evidence type="ECO:0000313" key="16">
    <source>
        <dbReference type="EMBL" id="SCL14561.1"/>
    </source>
</evidence>
<dbReference type="OrthoDB" id="3766879at2"/>
<dbReference type="FunFam" id="3.90.850.10:FF:000011">
    <property type="entry name" value="Fumarylacetoacetase"/>
    <property type="match status" value="1"/>
</dbReference>
<dbReference type="Pfam" id="PF01557">
    <property type="entry name" value="FAA_hydrolase"/>
    <property type="match status" value="1"/>
</dbReference>
<feature type="binding site" evidence="12">
    <location>
        <position position="228"/>
    </location>
    <ligand>
        <name>substrate</name>
    </ligand>
</feature>
<dbReference type="InterPro" id="IPR036663">
    <property type="entry name" value="Fumarylacetoacetase_C_sf"/>
</dbReference>
<feature type="binding site" evidence="12">
    <location>
        <position position="118"/>
    </location>
    <ligand>
        <name>substrate</name>
    </ligand>
</feature>
<dbReference type="Gene3D" id="3.90.850.10">
    <property type="entry name" value="Fumarylacetoacetase-like, C-terminal domain"/>
    <property type="match status" value="1"/>
</dbReference>
<evidence type="ECO:0000256" key="7">
    <source>
        <dbReference type="ARBA" id="ARBA00022837"/>
    </source>
</evidence>
<keyword evidence="5 13" id="KW-0479">Metal-binding</keyword>
<evidence type="ECO:0000256" key="2">
    <source>
        <dbReference type="ARBA" id="ARBA00001946"/>
    </source>
</evidence>
<dbReference type="UniPathway" id="UPA00139">
    <property type="reaction ID" value="UER00341"/>
</dbReference>
<evidence type="ECO:0000259" key="14">
    <source>
        <dbReference type="Pfam" id="PF01557"/>
    </source>
</evidence>
<evidence type="ECO:0000256" key="1">
    <source>
        <dbReference type="ARBA" id="ARBA00001913"/>
    </source>
</evidence>
<dbReference type="InterPro" id="IPR005959">
    <property type="entry name" value="Fumarylacetoacetase"/>
</dbReference>
<sequence length="399" mass="42688">MTWVTGADDSSYGVTNLPYGVFRRGGQEPRLGVRIGDFVLDLAGAEAAELVLAAGALCRPTLNEFMALGRPQWTAVRQRVTELLTDTAHRPAVEPLLVPLREVELLLPFEVADYVDFYSSEHHAANVGQIFRPGQPPLLPNWKHVPIGYHGRAGTVVVSGTPVVRPTGQRATPQGPTTGASVRLDIEAEVGFVVGVPSRLGDRVSVDDFADHVFGVVLVNDWSARDIQAWEYQPLGPFLGKSFATSVSAWVTPLDALAGAFVPAPDQDPPVQRYLHDTPHLGLDLALSIEWNGERVSEPPFATMYWTPAQQLAHLTVNGASLRTGDLYASGTVSGPDRSQVGSFLELTWGGAEPVKFADGETRTFLEDGDTVTITATAPGPGGTTIALGEVTGTILPAR</sequence>
<dbReference type="InterPro" id="IPR015377">
    <property type="entry name" value="Fumarylacetoacetase_N"/>
</dbReference>
<evidence type="ECO:0000256" key="5">
    <source>
        <dbReference type="ARBA" id="ARBA00022723"/>
    </source>
</evidence>
<proteinExistence type="predicted"/>
<accession>A0A1C6RBP5</accession>
<protein>
    <recommendedName>
        <fullName evidence="4">fumarylacetoacetase</fullName>
        <ecNumber evidence="4">3.7.1.2</ecNumber>
    </recommendedName>
</protein>
<feature type="binding site" evidence="12">
    <location>
        <position position="332"/>
    </location>
    <ligand>
        <name>substrate</name>
    </ligand>
</feature>
<evidence type="ECO:0000256" key="9">
    <source>
        <dbReference type="ARBA" id="ARBA00022878"/>
    </source>
</evidence>
<gene>
    <name evidence="16" type="ORF">GA0070624_0460</name>
</gene>
<evidence type="ECO:0000256" key="8">
    <source>
        <dbReference type="ARBA" id="ARBA00022842"/>
    </source>
</evidence>
<comment type="cofactor">
    <cofactor evidence="2 13">
        <name>Mg(2+)</name>
        <dbReference type="ChEBI" id="CHEBI:18420"/>
    </cofactor>
</comment>
<dbReference type="Proteomes" id="UP000199413">
    <property type="component" value="Unassembled WGS sequence"/>
</dbReference>
<evidence type="ECO:0000256" key="10">
    <source>
        <dbReference type="ARBA" id="ARBA00023232"/>
    </source>
</evidence>
<dbReference type="Pfam" id="PF09298">
    <property type="entry name" value="FAA_hydrolase_N"/>
    <property type="match status" value="1"/>
</dbReference>
<keyword evidence="17" id="KW-1185">Reference proteome</keyword>
<dbReference type="NCBIfam" id="TIGR01266">
    <property type="entry name" value="fum_ac_acetase"/>
    <property type="match status" value="1"/>
</dbReference>
<evidence type="ECO:0000256" key="12">
    <source>
        <dbReference type="PIRSR" id="PIRSR605959-2"/>
    </source>
</evidence>
<keyword evidence="10" id="KW-0585">Phenylalanine catabolism</keyword>
<dbReference type="AlphaFoldDB" id="A0A1C6RBP5"/>
<dbReference type="PANTHER" id="PTHR43069">
    <property type="entry name" value="FUMARYLACETOACETASE"/>
    <property type="match status" value="1"/>
</dbReference>
<keyword evidence="7 13" id="KW-0106">Calcium</keyword>
<dbReference type="PANTHER" id="PTHR43069:SF2">
    <property type="entry name" value="FUMARYLACETOACETASE"/>
    <property type="match status" value="1"/>
</dbReference>
<evidence type="ECO:0000256" key="13">
    <source>
        <dbReference type="PIRSR" id="PIRSR605959-3"/>
    </source>
</evidence>
<dbReference type="Gene3D" id="2.30.30.230">
    <property type="entry name" value="Fumarylacetoacetase, N-terminal domain"/>
    <property type="match status" value="1"/>
</dbReference>
<evidence type="ECO:0000313" key="17">
    <source>
        <dbReference type="Proteomes" id="UP000199413"/>
    </source>
</evidence>
<feature type="binding site" evidence="12">
    <location>
        <position position="132"/>
    </location>
    <ligand>
        <name>substrate</name>
    </ligand>
</feature>
<dbReference type="RefSeq" id="WP_091336212.1">
    <property type="nucleotide sequence ID" value="NZ_FMHV01000002.1"/>
</dbReference>
<dbReference type="EMBL" id="FMHV01000002">
    <property type="protein sequence ID" value="SCL14561.1"/>
    <property type="molecule type" value="Genomic_DNA"/>
</dbReference>
<feature type="binding site" evidence="12">
    <location>
        <position position="232"/>
    </location>
    <ligand>
        <name>substrate</name>
    </ligand>
</feature>
<dbReference type="GO" id="GO:1902000">
    <property type="term" value="P:homogentisate catabolic process"/>
    <property type="evidence" value="ECO:0007669"/>
    <property type="project" value="TreeGrafter"/>
</dbReference>
<keyword evidence="8 13" id="KW-0460">Magnesium</keyword>
<dbReference type="GO" id="GO:0006559">
    <property type="term" value="P:L-phenylalanine catabolic process"/>
    <property type="evidence" value="ECO:0007669"/>
    <property type="project" value="UniProtKB-UniPathway"/>
</dbReference>
<evidence type="ECO:0000256" key="6">
    <source>
        <dbReference type="ARBA" id="ARBA00022801"/>
    </source>
</evidence>
<feature type="binding site" evidence="13">
    <location>
        <position position="241"/>
    </location>
    <ligand>
        <name>Mg(2+)</name>
        <dbReference type="ChEBI" id="CHEBI:18420"/>
    </ligand>
</feature>
<evidence type="ECO:0000256" key="3">
    <source>
        <dbReference type="ARBA" id="ARBA00004782"/>
    </source>
</evidence>
<feature type="active site" description="Proton acceptor" evidence="11">
    <location>
        <position position="123"/>
    </location>
</feature>
<dbReference type="SUPFAM" id="SSF56529">
    <property type="entry name" value="FAH"/>
    <property type="match status" value="1"/>
</dbReference>